<evidence type="ECO:0000313" key="2">
    <source>
        <dbReference type="EMBL" id="HJC37846.1"/>
    </source>
</evidence>
<dbReference type="EMBL" id="DWWK01000024">
    <property type="protein sequence ID" value="HJC37846.1"/>
    <property type="molecule type" value="Genomic_DNA"/>
</dbReference>
<dbReference type="InterPro" id="IPR050923">
    <property type="entry name" value="Cell_Proc_Reg/RNA_Proc"/>
</dbReference>
<reference evidence="2" key="1">
    <citation type="journal article" date="2021" name="PeerJ">
        <title>Extensive microbial diversity within the chicken gut microbiome revealed by metagenomics and culture.</title>
        <authorList>
            <person name="Gilroy R."/>
            <person name="Ravi A."/>
            <person name="Getino M."/>
            <person name="Pursley I."/>
            <person name="Horton D.L."/>
            <person name="Alikhan N.F."/>
            <person name="Baker D."/>
            <person name="Gharbi K."/>
            <person name="Hall N."/>
            <person name="Watson M."/>
            <person name="Adriaenssens E.M."/>
            <person name="Foster-Nyarko E."/>
            <person name="Jarju S."/>
            <person name="Secka A."/>
            <person name="Antonio M."/>
            <person name="Oren A."/>
            <person name="Chaudhuri R.R."/>
            <person name="La Ragione R."/>
            <person name="Hildebrand F."/>
            <person name="Pallen M.J."/>
        </authorList>
    </citation>
    <scope>NUCLEOTIDE SEQUENCE</scope>
    <source>
        <strain evidence="2">ChiGjej1B1-1692</strain>
    </source>
</reference>
<protein>
    <submittedName>
        <fullName evidence="2">FHA domain-containing protein</fullName>
    </submittedName>
</protein>
<evidence type="ECO:0000259" key="1">
    <source>
        <dbReference type="PROSITE" id="PS50006"/>
    </source>
</evidence>
<dbReference type="InterPro" id="IPR045962">
    <property type="entry name" value="DUF6382"/>
</dbReference>
<dbReference type="InterPro" id="IPR000253">
    <property type="entry name" value="FHA_dom"/>
</dbReference>
<name>A0A9D2SXK9_9FIRM</name>
<feature type="domain" description="FHA" evidence="1">
    <location>
        <begin position="230"/>
        <end position="281"/>
    </location>
</feature>
<dbReference type="AlphaFoldDB" id="A0A9D2SXK9"/>
<dbReference type="SMART" id="SM00240">
    <property type="entry name" value="FHA"/>
    <property type="match status" value="1"/>
</dbReference>
<dbReference type="CDD" id="cd00060">
    <property type="entry name" value="FHA"/>
    <property type="match status" value="1"/>
</dbReference>
<dbReference type="Proteomes" id="UP000823894">
    <property type="component" value="Unassembled WGS sequence"/>
</dbReference>
<dbReference type="Pfam" id="PF00498">
    <property type="entry name" value="FHA"/>
    <property type="match status" value="1"/>
</dbReference>
<accession>A0A9D2SXK9</accession>
<gene>
    <name evidence="2" type="ORF">H9757_02085</name>
</gene>
<organism evidence="2 3">
    <name type="scientific">Candidatus Mediterraneibacter faecigallinarum</name>
    <dbReference type="NCBI Taxonomy" id="2838669"/>
    <lineage>
        <taxon>Bacteria</taxon>
        <taxon>Bacillati</taxon>
        <taxon>Bacillota</taxon>
        <taxon>Clostridia</taxon>
        <taxon>Lachnospirales</taxon>
        <taxon>Lachnospiraceae</taxon>
        <taxon>Mediterraneibacter</taxon>
    </lineage>
</organism>
<dbReference type="PANTHER" id="PTHR23308">
    <property type="entry name" value="NUCLEAR INHIBITOR OF PROTEIN PHOSPHATASE-1"/>
    <property type="match status" value="1"/>
</dbReference>
<dbReference type="PROSITE" id="PS50006">
    <property type="entry name" value="FHA_DOMAIN"/>
    <property type="match status" value="1"/>
</dbReference>
<evidence type="ECO:0000313" key="3">
    <source>
        <dbReference type="Proteomes" id="UP000823894"/>
    </source>
</evidence>
<comment type="caution">
    <text evidence="2">The sequence shown here is derived from an EMBL/GenBank/DDBJ whole genome shotgun (WGS) entry which is preliminary data.</text>
</comment>
<reference evidence="2" key="2">
    <citation type="submission" date="2021-04" db="EMBL/GenBank/DDBJ databases">
        <authorList>
            <person name="Gilroy R."/>
        </authorList>
    </citation>
    <scope>NUCLEOTIDE SEQUENCE</scope>
    <source>
        <strain evidence="2">ChiGjej1B1-1692</strain>
    </source>
</reference>
<dbReference type="Pfam" id="PF19909">
    <property type="entry name" value="DUF6382"/>
    <property type="match status" value="1"/>
</dbReference>
<sequence length="307" mass="34353">MNVLIENGTISEMACGNNFAYVLNDESQFLLTEYKVLQSQGTGNFVKCMKLLYNGRPEFYYLVSGLKSLTEMITALDAEHFMTVVSNLLANIIDVKENGFLSCRNIDLSFERIYVDPATYKVGLIYLPVKRHFFQDEPAFENELRTGLVRLISNEDRLSSPKTLRFREDLSNGMLSVEDLYHRAKGGAGTAGSSDRKQWDEPHAGGNGTLQIIAMNAPERVVLIVDKPEYIIGKNRAAVDGAVSFNKMISRVHCKVITAGGQYSIEDLNSANGTYVNHVRLQPRNPYPIKNGDIIRLANSDFQVLIN</sequence>
<dbReference type="Gene3D" id="2.60.200.20">
    <property type="match status" value="1"/>
</dbReference>
<dbReference type="InterPro" id="IPR008984">
    <property type="entry name" value="SMAD_FHA_dom_sf"/>
</dbReference>
<proteinExistence type="predicted"/>
<dbReference type="SUPFAM" id="SSF49879">
    <property type="entry name" value="SMAD/FHA domain"/>
    <property type="match status" value="1"/>
</dbReference>